<feature type="signal peptide" evidence="1">
    <location>
        <begin position="1"/>
        <end position="17"/>
    </location>
</feature>
<evidence type="ECO:0000313" key="3">
    <source>
        <dbReference type="Proteomes" id="UP000201169"/>
    </source>
</evidence>
<dbReference type="OrthoDB" id="5328544at2"/>
<keyword evidence="1" id="KW-0732">Signal</keyword>
<dbReference type="KEGG" id="cavi:CAV_1679"/>
<name>A0A222MZK0_9BACT</name>
<dbReference type="EMBL" id="CP022347">
    <property type="protein sequence ID" value="ASQ31275.1"/>
    <property type="molecule type" value="Genomic_DNA"/>
</dbReference>
<keyword evidence="3" id="KW-1185">Reference proteome</keyword>
<proteinExistence type="predicted"/>
<organism evidence="2 3">
    <name type="scientific">Campylobacter avium LMG 24591</name>
    <dbReference type="NCBI Taxonomy" id="522484"/>
    <lineage>
        <taxon>Bacteria</taxon>
        <taxon>Pseudomonadati</taxon>
        <taxon>Campylobacterota</taxon>
        <taxon>Epsilonproteobacteria</taxon>
        <taxon>Campylobacterales</taxon>
        <taxon>Campylobacteraceae</taxon>
        <taxon>Campylobacter</taxon>
    </lineage>
</organism>
<accession>A0A222MZK0</accession>
<dbReference type="Proteomes" id="UP000201169">
    <property type="component" value="Chromosome"/>
</dbReference>
<evidence type="ECO:0008006" key="4">
    <source>
        <dbReference type="Google" id="ProtNLM"/>
    </source>
</evidence>
<feature type="chain" id="PRO_5012578408" description="Outer membrane protein" evidence="1">
    <location>
        <begin position="18"/>
        <end position="163"/>
    </location>
</feature>
<dbReference type="AlphaFoldDB" id="A0A222MZK0"/>
<dbReference type="RefSeq" id="WP_094324412.1">
    <property type="nucleotide sequence ID" value="NZ_CP022347.1"/>
</dbReference>
<protein>
    <recommendedName>
        <fullName evidence="4">Outer membrane protein</fullName>
    </recommendedName>
</protein>
<evidence type="ECO:0000256" key="1">
    <source>
        <dbReference type="SAM" id="SignalP"/>
    </source>
</evidence>
<gene>
    <name evidence="2" type="ORF">CAV_1679</name>
</gene>
<sequence>MKKFIAVLFLFSSFSFAISIGSLSISPEIGGSYKNENIGSYTYNTYGVGARLWLGYNNIFVAPQYKYYKANNTFFDFTKQQYGLSLGYNLDLSIISILPYVGFNYSKFNALFENDISYNVGVRLKTSILPIFASVEYEYEKLNYINGGKTNASGFLFNVGVSF</sequence>
<evidence type="ECO:0000313" key="2">
    <source>
        <dbReference type="EMBL" id="ASQ31275.1"/>
    </source>
</evidence>
<reference evidence="2 3" key="1">
    <citation type="submission" date="2017-07" db="EMBL/GenBank/DDBJ databases">
        <title>Analysis of two Campylobacter avium genomes and identification of a novel hippuricase gene.</title>
        <authorList>
            <person name="Miller W.G."/>
            <person name="Chapman M.H."/>
            <person name="Yee E."/>
            <person name="Revez J."/>
            <person name="Bono J.L."/>
            <person name="Rossi M."/>
        </authorList>
    </citation>
    <scope>NUCLEOTIDE SEQUENCE [LARGE SCALE GENOMIC DNA]</scope>
    <source>
        <strain evidence="2 3">LMG 24591</strain>
    </source>
</reference>